<name>A0A067N9Z1_BOTB1</name>
<dbReference type="Proteomes" id="UP000027195">
    <property type="component" value="Unassembled WGS sequence"/>
</dbReference>
<evidence type="ECO:0000313" key="1">
    <source>
        <dbReference type="EMBL" id="KDQ20932.1"/>
    </source>
</evidence>
<sequence length="64" mass="7637">MWCSFLHLSTRLCRSSWHLTLNRHMRTLAITYAFPVLASLALARPSALVKTPRFYYFLRHHTFK</sequence>
<accession>A0A067N9Z1</accession>
<keyword evidence="2" id="KW-1185">Reference proteome</keyword>
<reference evidence="2" key="1">
    <citation type="journal article" date="2014" name="Proc. Natl. Acad. Sci. U.S.A.">
        <title>Extensive sampling of basidiomycete genomes demonstrates inadequacy of the white-rot/brown-rot paradigm for wood decay fungi.</title>
        <authorList>
            <person name="Riley R."/>
            <person name="Salamov A.A."/>
            <person name="Brown D.W."/>
            <person name="Nagy L.G."/>
            <person name="Floudas D."/>
            <person name="Held B.W."/>
            <person name="Levasseur A."/>
            <person name="Lombard V."/>
            <person name="Morin E."/>
            <person name="Otillar R."/>
            <person name="Lindquist E.A."/>
            <person name="Sun H."/>
            <person name="LaButti K.M."/>
            <person name="Schmutz J."/>
            <person name="Jabbour D."/>
            <person name="Luo H."/>
            <person name="Baker S.E."/>
            <person name="Pisabarro A.G."/>
            <person name="Walton J.D."/>
            <person name="Blanchette R.A."/>
            <person name="Henrissat B."/>
            <person name="Martin F."/>
            <person name="Cullen D."/>
            <person name="Hibbett D.S."/>
            <person name="Grigoriev I.V."/>
        </authorList>
    </citation>
    <scope>NUCLEOTIDE SEQUENCE [LARGE SCALE GENOMIC DNA]</scope>
    <source>
        <strain evidence="2">FD-172 SS1</strain>
    </source>
</reference>
<organism evidence="1 2">
    <name type="scientific">Botryobasidium botryosum (strain FD-172 SS1)</name>
    <dbReference type="NCBI Taxonomy" id="930990"/>
    <lineage>
        <taxon>Eukaryota</taxon>
        <taxon>Fungi</taxon>
        <taxon>Dikarya</taxon>
        <taxon>Basidiomycota</taxon>
        <taxon>Agaricomycotina</taxon>
        <taxon>Agaricomycetes</taxon>
        <taxon>Cantharellales</taxon>
        <taxon>Botryobasidiaceae</taxon>
        <taxon>Botryobasidium</taxon>
    </lineage>
</organism>
<evidence type="ECO:0000313" key="2">
    <source>
        <dbReference type="Proteomes" id="UP000027195"/>
    </source>
</evidence>
<dbReference type="HOGENOM" id="CLU_2867364_0_0_1"/>
<dbReference type="InParanoid" id="A0A067N9Z1"/>
<dbReference type="EMBL" id="KL198017">
    <property type="protein sequence ID" value="KDQ20932.1"/>
    <property type="molecule type" value="Genomic_DNA"/>
</dbReference>
<dbReference type="AlphaFoldDB" id="A0A067N9Z1"/>
<gene>
    <name evidence="1" type="ORF">BOTBODRAFT_26943</name>
</gene>
<protein>
    <submittedName>
        <fullName evidence="1">Uncharacterized protein</fullName>
    </submittedName>
</protein>
<proteinExistence type="predicted"/>